<dbReference type="Proteomes" id="UP000805704">
    <property type="component" value="Chromosome 4"/>
</dbReference>
<keyword evidence="2" id="KW-1185">Reference proteome</keyword>
<proteinExistence type="predicted"/>
<keyword evidence="1" id="KW-0675">Receptor</keyword>
<dbReference type="EMBL" id="CM024792">
    <property type="protein sequence ID" value="KAG8003746.1"/>
    <property type="molecule type" value="Genomic_DNA"/>
</dbReference>
<comment type="caution">
    <text evidence="1">The sequence shown here is derived from an EMBL/GenBank/DDBJ whole genome shotgun (WGS) entry which is preliminary data.</text>
</comment>
<reference evidence="1" key="1">
    <citation type="submission" date="2020-04" db="EMBL/GenBank/DDBJ databases">
        <title>A chromosome-scale assembly and high-density genetic map of the yellow drum (Nibea albiflora) genome.</title>
        <authorList>
            <person name="Xu D."/>
            <person name="Zhang W."/>
            <person name="Chen R."/>
            <person name="Tan P."/>
            <person name="Wang L."/>
            <person name="Song H."/>
            <person name="Tian L."/>
            <person name="Zhu Q."/>
            <person name="Wang B."/>
        </authorList>
    </citation>
    <scope>NUCLEOTIDE SEQUENCE</scope>
    <source>
        <strain evidence="1">ZJHYS-2018</strain>
    </source>
</reference>
<evidence type="ECO:0000313" key="1">
    <source>
        <dbReference type="EMBL" id="KAG8003746.1"/>
    </source>
</evidence>
<gene>
    <name evidence="1" type="primary">RTP2</name>
    <name evidence="1" type="ORF">GBF38_018998</name>
</gene>
<protein>
    <submittedName>
        <fullName evidence="1">Receptor-transporting protein 2</fullName>
    </submittedName>
</protein>
<organism evidence="1 2">
    <name type="scientific">Nibea albiflora</name>
    <name type="common">Yellow drum</name>
    <name type="synonym">Corvina albiflora</name>
    <dbReference type="NCBI Taxonomy" id="240163"/>
    <lineage>
        <taxon>Eukaryota</taxon>
        <taxon>Metazoa</taxon>
        <taxon>Chordata</taxon>
        <taxon>Craniata</taxon>
        <taxon>Vertebrata</taxon>
        <taxon>Euteleostomi</taxon>
        <taxon>Actinopterygii</taxon>
        <taxon>Neopterygii</taxon>
        <taxon>Teleostei</taxon>
        <taxon>Neoteleostei</taxon>
        <taxon>Acanthomorphata</taxon>
        <taxon>Eupercaria</taxon>
        <taxon>Sciaenidae</taxon>
        <taxon>Nibea</taxon>
    </lineage>
</organism>
<name>A0ACB7ENX8_NIBAL</name>
<accession>A0ACB7ENX8</accession>
<sequence>MAQAEWTRIFQNKVDDLDKEDSWRLQFDDHINPNSPNQGWKQYIRNTCGRFKCTKCGRGWSSVQVKVVFQMRLIGGQGTVKVRPLRQNCKRCDEAPMEKPSITHDNINILLKNLVEKIRIKCYHEDVGKRNRPFKWLDVSSPHEPAHCEACTHGICTRR</sequence>
<evidence type="ECO:0000313" key="2">
    <source>
        <dbReference type="Proteomes" id="UP000805704"/>
    </source>
</evidence>